<protein>
    <submittedName>
        <fullName evidence="3">YcaO-like family protein</fullName>
    </submittedName>
</protein>
<feature type="domain" description="YcaO" evidence="2">
    <location>
        <begin position="80"/>
        <end position="441"/>
    </location>
</feature>
<dbReference type="NCBIfam" id="TIGR00702">
    <property type="entry name" value="YcaO-type kinase domain"/>
    <property type="match status" value="1"/>
</dbReference>
<feature type="region of interest" description="Disordered" evidence="1">
    <location>
        <begin position="1"/>
        <end position="29"/>
    </location>
</feature>
<dbReference type="EMBL" id="JAVLVT010000004">
    <property type="protein sequence ID" value="MDS1270659.1"/>
    <property type="molecule type" value="Genomic_DNA"/>
</dbReference>
<dbReference type="Gene3D" id="3.30.1330.230">
    <property type="match status" value="2"/>
</dbReference>
<name>A0ABU2H5S0_9ACTN</name>
<comment type="caution">
    <text evidence="3">The sequence shown here is derived from an EMBL/GenBank/DDBJ whole genome shotgun (WGS) entry which is preliminary data.</text>
</comment>
<proteinExistence type="predicted"/>
<dbReference type="Pfam" id="PF02624">
    <property type="entry name" value="YcaO"/>
    <property type="match status" value="1"/>
</dbReference>
<accession>A0ABU2H5S0</accession>
<dbReference type="RefSeq" id="WP_310912211.1">
    <property type="nucleotide sequence ID" value="NZ_JAVLVT010000004.1"/>
</dbReference>
<organism evidence="3 4">
    <name type="scientific">Lipingzhangella rawalii</name>
    <dbReference type="NCBI Taxonomy" id="2055835"/>
    <lineage>
        <taxon>Bacteria</taxon>
        <taxon>Bacillati</taxon>
        <taxon>Actinomycetota</taxon>
        <taxon>Actinomycetes</taxon>
        <taxon>Streptosporangiales</taxon>
        <taxon>Nocardiopsidaceae</taxon>
        <taxon>Lipingzhangella</taxon>
    </lineage>
</organism>
<dbReference type="PANTHER" id="PTHR37809">
    <property type="entry name" value="RIBOSOMAL PROTEIN S12 METHYLTHIOTRANSFERASE ACCESSORY FACTOR YCAO"/>
    <property type="match status" value="1"/>
</dbReference>
<evidence type="ECO:0000313" key="4">
    <source>
        <dbReference type="Proteomes" id="UP001250214"/>
    </source>
</evidence>
<evidence type="ECO:0000256" key="1">
    <source>
        <dbReference type="SAM" id="MobiDB-lite"/>
    </source>
</evidence>
<dbReference type="PROSITE" id="PS51664">
    <property type="entry name" value="YCAO"/>
    <property type="match status" value="1"/>
</dbReference>
<evidence type="ECO:0000259" key="2">
    <source>
        <dbReference type="PROSITE" id="PS51664"/>
    </source>
</evidence>
<gene>
    <name evidence="3" type="ORF">RIF23_10145</name>
</gene>
<dbReference type="Proteomes" id="UP001250214">
    <property type="component" value="Unassembled WGS sequence"/>
</dbReference>
<dbReference type="InterPro" id="IPR003776">
    <property type="entry name" value="YcaO-like_dom"/>
</dbReference>
<keyword evidence="4" id="KW-1185">Reference proteome</keyword>
<reference evidence="4" key="1">
    <citation type="submission" date="2023-07" db="EMBL/GenBank/DDBJ databases">
        <title>Novel species in the genus Lipingzhangella isolated from Sambhar Salt Lake.</title>
        <authorList>
            <person name="Jiya N."/>
            <person name="Kajale S."/>
            <person name="Sharma A."/>
        </authorList>
    </citation>
    <scope>NUCLEOTIDE SEQUENCE [LARGE SCALE GENOMIC DNA]</scope>
    <source>
        <strain evidence="4">LS1_29</strain>
    </source>
</reference>
<sequence>MLETTTPTRAPWLDDRPGPKHLHHGTHRATSLEETHRRLAPMLHRHGVTRIADITGLDLLGIPVATAVRPNSRSLSVSQGKGLSWEASWASAAMEAIEHDHAERPRLPLHLECTVDLDRVVEPWRLPRPPGHSIDPEQPLLWVPGARVADGAPVSVPFEAVSLDLTLPRSFLAGGIHRDSNGLAGGNTHLEAVLHALCELVERDAAALWDLRCSSKQAATRIDAATVTDAQAQWMLSAFATAGVEVALFDITSDIGLPTVLCHTVDAEPDPIRPLPPAAGMGAHPVAEVALQRAMTEAAQSRLIAISGARDDLTRAEFAASLDVGAAVELRDALRATAAHARPWNPQCGQRNDNLAADLDWLLAGLRRAGLAEPVAVDLTRPDTQIPVVAVVVPDLEGPGSVTGAETEPGPRARALAPAHHSEASATAGLDGPNPTDTEEA</sequence>
<feature type="region of interest" description="Disordered" evidence="1">
    <location>
        <begin position="397"/>
        <end position="441"/>
    </location>
</feature>
<dbReference type="PANTHER" id="PTHR37809:SF1">
    <property type="entry name" value="RIBOSOMAL PROTEIN S12 METHYLTHIOTRANSFERASE ACCESSORY FACTOR YCAO"/>
    <property type="match status" value="1"/>
</dbReference>
<evidence type="ECO:0000313" key="3">
    <source>
        <dbReference type="EMBL" id="MDS1270659.1"/>
    </source>
</evidence>